<feature type="chain" id="PRO_5012104998" evidence="1">
    <location>
        <begin position="26"/>
        <end position="501"/>
    </location>
</feature>
<evidence type="ECO:0000256" key="1">
    <source>
        <dbReference type="SAM" id="SignalP"/>
    </source>
</evidence>
<dbReference type="EMBL" id="FZOU01000001">
    <property type="protein sequence ID" value="SNS24616.1"/>
    <property type="molecule type" value="Genomic_DNA"/>
</dbReference>
<dbReference type="Gene3D" id="3.40.630.10">
    <property type="entry name" value="Zn peptidases"/>
    <property type="match status" value="1"/>
</dbReference>
<keyword evidence="4" id="KW-1185">Reference proteome</keyword>
<dbReference type="SUPFAM" id="SSF53187">
    <property type="entry name" value="Zn-dependent exopeptidases"/>
    <property type="match status" value="1"/>
</dbReference>
<evidence type="ECO:0000313" key="3">
    <source>
        <dbReference type="EMBL" id="SNS24616.1"/>
    </source>
</evidence>
<dbReference type="PANTHER" id="PTHR12147:SF26">
    <property type="entry name" value="PEPTIDASE M28 DOMAIN-CONTAINING PROTEIN"/>
    <property type="match status" value="1"/>
</dbReference>
<dbReference type="AlphaFoldDB" id="A0A239CWI4"/>
<evidence type="ECO:0000259" key="2">
    <source>
        <dbReference type="Pfam" id="PF04389"/>
    </source>
</evidence>
<feature type="domain" description="Peptidase M28" evidence="2">
    <location>
        <begin position="139"/>
        <end position="358"/>
    </location>
</feature>
<proteinExistence type="predicted"/>
<dbReference type="GO" id="GO:0008235">
    <property type="term" value="F:metalloexopeptidase activity"/>
    <property type="evidence" value="ECO:0007669"/>
    <property type="project" value="InterPro"/>
</dbReference>
<sequence length="501" mass="54279">MFLPNRNPLVLLPAALLLLNLPTHAQQPVKRDYVMTGAPLAKMPVDPKIAVALTKVSDARIKANIEKLVSFKTRNTLSSMETDLAPGTGIAAATEYIKGQFEEYSKACGGCLEVKVDEFTQEPLPGANARIRKPTILRNVYAVLRGTDPAQAKRIYLVTGHYDTIESDVMNDHDAAPGANDDSSGSAVSMENARVLSQYKFPATIVFVTVAGEEQGLIGSAHFAKLAKAEGWELEGVLNNDIVGGNTTPGDTLQDKTAVRVFAQGILPTLPLAEIQAALAVGADNDTPSRELAREVVDTARTYFAPAVRKQAYGTFAPVMELRLDRFGRGGDHKSFNAEGFAAVRFTEWREDFHHQHQTPRVENGVQYGDLLQFDDFKYIAQVARLNMATLATLASSPGIPQKVYVTNPPYHLDTTITWEAPLAASGEVRYQIVWRQTAASDWEYAGDAAKYMDPTTKSGAFSATIPVSKDNVFIGVRACDAAGHCSQAVAPMPAPGGRQQ</sequence>
<dbReference type="RefSeq" id="WP_089406496.1">
    <property type="nucleotide sequence ID" value="NZ_FZOU01000001.1"/>
</dbReference>
<keyword evidence="1" id="KW-0732">Signal</keyword>
<dbReference type="InterPro" id="IPR007484">
    <property type="entry name" value="Peptidase_M28"/>
</dbReference>
<gene>
    <name evidence="3" type="ORF">SAMN05421770_101164</name>
</gene>
<dbReference type="OrthoDB" id="9787436at2"/>
<dbReference type="Pfam" id="PF04389">
    <property type="entry name" value="Peptidase_M28"/>
    <property type="match status" value="1"/>
</dbReference>
<accession>A0A239CWI4</accession>
<reference evidence="3 4" key="1">
    <citation type="submission" date="2017-06" db="EMBL/GenBank/DDBJ databases">
        <authorList>
            <person name="Kim H.J."/>
            <person name="Triplett B.A."/>
        </authorList>
    </citation>
    <scope>NUCLEOTIDE SEQUENCE [LARGE SCALE GENOMIC DNA]</scope>
    <source>
        <strain evidence="3 4">DSM 18704</strain>
    </source>
</reference>
<protein>
    <submittedName>
        <fullName evidence="3">Peptidase family M28</fullName>
    </submittedName>
</protein>
<dbReference type="PANTHER" id="PTHR12147">
    <property type="entry name" value="METALLOPEPTIDASE M28 FAMILY MEMBER"/>
    <property type="match status" value="1"/>
</dbReference>
<dbReference type="Proteomes" id="UP000198356">
    <property type="component" value="Unassembled WGS sequence"/>
</dbReference>
<feature type="signal peptide" evidence="1">
    <location>
        <begin position="1"/>
        <end position="25"/>
    </location>
</feature>
<organism evidence="3 4">
    <name type="scientific">Granulicella rosea</name>
    <dbReference type="NCBI Taxonomy" id="474952"/>
    <lineage>
        <taxon>Bacteria</taxon>
        <taxon>Pseudomonadati</taxon>
        <taxon>Acidobacteriota</taxon>
        <taxon>Terriglobia</taxon>
        <taxon>Terriglobales</taxon>
        <taxon>Acidobacteriaceae</taxon>
        <taxon>Granulicella</taxon>
    </lineage>
</organism>
<name>A0A239CWI4_9BACT</name>
<dbReference type="InterPro" id="IPR045175">
    <property type="entry name" value="M28_fam"/>
</dbReference>
<dbReference type="GO" id="GO:0006508">
    <property type="term" value="P:proteolysis"/>
    <property type="evidence" value="ECO:0007669"/>
    <property type="project" value="InterPro"/>
</dbReference>
<evidence type="ECO:0000313" key="4">
    <source>
        <dbReference type="Proteomes" id="UP000198356"/>
    </source>
</evidence>